<evidence type="ECO:0000313" key="3">
    <source>
        <dbReference type="Proteomes" id="UP001428341"/>
    </source>
</evidence>
<name>A0AAP0QIH9_9ROSI</name>
<dbReference type="EMBL" id="JBCGBO010000005">
    <property type="protein sequence ID" value="KAK9198978.1"/>
    <property type="molecule type" value="Genomic_DNA"/>
</dbReference>
<dbReference type="InterPro" id="IPR036770">
    <property type="entry name" value="Ankyrin_rpt-contain_sf"/>
</dbReference>
<sequence>MEKQSSFRTWTMEKQQSICSVTFEKQPSIQRVMEEQQSFHGVSTNKLPSARGVIEKQQSFHGVTIDKQLSTCDGKTGRKKNKDLPGKRSHLQLHLPARTGNLSRVTEILQGCDSSEAKELLSKQNQEGETPLYVAAESGML</sequence>
<proteinExistence type="predicted"/>
<reference evidence="2 3" key="1">
    <citation type="submission" date="2024-05" db="EMBL/GenBank/DDBJ databases">
        <title>Haplotype-resolved chromosome-level genome assembly of Huyou (Citrus changshanensis).</title>
        <authorList>
            <person name="Miao C."/>
            <person name="Chen W."/>
            <person name="Wu Y."/>
            <person name="Wang L."/>
            <person name="Zhao S."/>
            <person name="Grierson D."/>
            <person name="Xu C."/>
            <person name="Chen K."/>
        </authorList>
    </citation>
    <scope>NUCLEOTIDE SEQUENCE [LARGE SCALE GENOMIC DNA]</scope>
    <source>
        <strain evidence="2">01-14</strain>
        <tissue evidence="2">Leaf</tissue>
    </source>
</reference>
<dbReference type="Gene3D" id="1.25.40.20">
    <property type="entry name" value="Ankyrin repeat-containing domain"/>
    <property type="match status" value="1"/>
</dbReference>
<organism evidence="2 3">
    <name type="scientific">Citrus x changshan-huyou</name>
    <dbReference type="NCBI Taxonomy" id="2935761"/>
    <lineage>
        <taxon>Eukaryota</taxon>
        <taxon>Viridiplantae</taxon>
        <taxon>Streptophyta</taxon>
        <taxon>Embryophyta</taxon>
        <taxon>Tracheophyta</taxon>
        <taxon>Spermatophyta</taxon>
        <taxon>Magnoliopsida</taxon>
        <taxon>eudicotyledons</taxon>
        <taxon>Gunneridae</taxon>
        <taxon>Pentapetalae</taxon>
        <taxon>rosids</taxon>
        <taxon>malvids</taxon>
        <taxon>Sapindales</taxon>
        <taxon>Rutaceae</taxon>
        <taxon>Aurantioideae</taxon>
        <taxon>Citrus</taxon>
    </lineage>
</organism>
<evidence type="ECO:0000313" key="2">
    <source>
        <dbReference type="EMBL" id="KAK9198978.1"/>
    </source>
</evidence>
<feature type="region of interest" description="Disordered" evidence="1">
    <location>
        <begin position="119"/>
        <end position="141"/>
    </location>
</feature>
<protein>
    <submittedName>
        <fullName evidence="2">Uncharacterized protein</fullName>
    </submittedName>
</protein>
<evidence type="ECO:0000256" key="1">
    <source>
        <dbReference type="SAM" id="MobiDB-lite"/>
    </source>
</evidence>
<dbReference type="Proteomes" id="UP001428341">
    <property type="component" value="Unassembled WGS sequence"/>
</dbReference>
<accession>A0AAP0QIH9</accession>
<dbReference type="AlphaFoldDB" id="A0AAP0QIH9"/>
<comment type="caution">
    <text evidence="2">The sequence shown here is derived from an EMBL/GenBank/DDBJ whole genome shotgun (WGS) entry which is preliminary data.</text>
</comment>
<gene>
    <name evidence="2" type="ORF">WN944_014165</name>
</gene>
<keyword evidence="3" id="KW-1185">Reference proteome</keyword>